<dbReference type="PANTHER" id="PTHR37984:SF15">
    <property type="entry name" value="INTEGRASE CATALYTIC DOMAIN-CONTAINING PROTEIN"/>
    <property type="match status" value="1"/>
</dbReference>
<proteinExistence type="predicted"/>
<dbReference type="GO" id="GO:0003676">
    <property type="term" value="F:nucleic acid binding"/>
    <property type="evidence" value="ECO:0007669"/>
    <property type="project" value="InterPro"/>
</dbReference>
<feature type="domain" description="Integrase catalytic" evidence="1">
    <location>
        <begin position="22"/>
        <end position="117"/>
    </location>
</feature>
<dbReference type="Proteomes" id="UP000762676">
    <property type="component" value="Unassembled WGS sequence"/>
</dbReference>
<dbReference type="Gene3D" id="3.30.420.10">
    <property type="entry name" value="Ribonuclease H-like superfamily/Ribonuclease H"/>
    <property type="match status" value="1"/>
</dbReference>
<gene>
    <name evidence="2" type="ORF">ElyMa_004722900</name>
</gene>
<dbReference type="Pfam" id="PF00665">
    <property type="entry name" value="rve"/>
    <property type="match status" value="1"/>
</dbReference>
<dbReference type="AlphaFoldDB" id="A0AAV4ICG3"/>
<evidence type="ECO:0000259" key="1">
    <source>
        <dbReference type="PROSITE" id="PS50994"/>
    </source>
</evidence>
<accession>A0AAV4ICG3</accession>
<dbReference type="EMBL" id="BMAT01009483">
    <property type="protein sequence ID" value="GFS07111.1"/>
    <property type="molecule type" value="Genomic_DNA"/>
</dbReference>
<comment type="caution">
    <text evidence="2">The sequence shown here is derived from an EMBL/GenBank/DDBJ whole genome shotgun (WGS) entry which is preliminary data.</text>
</comment>
<reference evidence="2 3" key="1">
    <citation type="journal article" date="2021" name="Elife">
        <title>Chloroplast acquisition without the gene transfer in kleptoplastic sea slugs, Plakobranchus ocellatus.</title>
        <authorList>
            <person name="Maeda T."/>
            <person name="Takahashi S."/>
            <person name="Yoshida T."/>
            <person name="Shimamura S."/>
            <person name="Takaki Y."/>
            <person name="Nagai Y."/>
            <person name="Toyoda A."/>
            <person name="Suzuki Y."/>
            <person name="Arimoto A."/>
            <person name="Ishii H."/>
            <person name="Satoh N."/>
            <person name="Nishiyama T."/>
            <person name="Hasebe M."/>
            <person name="Maruyama T."/>
            <person name="Minagawa J."/>
            <person name="Obokata J."/>
            <person name="Shigenobu S."/>
        </authorList>
    </citation>
    <scope>NUCLEOTIDE SEQUENCE [LARGE SCALE GENOMIC DNA]</scope>
</reference>
<protein>
    <submittedName>
        <fullName evidence="2">Pro-Pol polyprotein</fullName>
    </submittedName>
</protein>
<dbReference type="PROSITE" id="PS50994">
    <property type="entry name" value="INTEGRASE"/>
    <property type="match status" value="1"/>
</dbReference>
<organism evidence="2 3">
    <name type="scientific">Elysia marginata</name>
    <dbReference type="NCBI Taxonomy" id="1093978"/>
    <lineage>
        <taxon>Eukaryota</taxon>
        <taxon>Metazoa</taxon>
        <taxon>Spiralia</taxon>
        <taxon>Lophotrochozoa</taxon>
        <taxon>Mollusca</taxon>
        <taxon>Gastropoda</taxon>
        <taxon>Heterobranchia</taxon>
        <taxon>Euthyneura</taxon>
        <taxon>Panpulmonata</taxon>
        <taxon>Sacoglossa</taxon>
        <taxon>Placobranchoidea</taxon>
        <taxon>Plakobranchidae</taxon>
        <taxon>Elysia</taxon>
    </lineage>
</organism>
<dbReference type="SUPFAM" id="SSF53098">
    <property type="entry name" value="Ribonuclease H-like"/>
    <property type="match status" value="1"/>
</dbReference>
<evidence type="ECO:0000313" key="2">
    <source>
        <dbReference type="EMBL" id="GFS07111.1"/>
    </source>
</evidence>
<name>A0AAV4ICG3_9GAST</name>
<keyword evidence="3" id="KW-1185">Reference proteome</keyword>
<dbReference type="InterPro" id="IPR001584">
    <property type="entry name" value="Integrase_cat-core"/>
</dbReference>
<dbReference type="InterPro" id="IPR012337">
    <property type="entry name" value="RNaseH-like_sf"/>
</dbReference>
<dbReference type="InterPro" id="IPR036397">
    <property type="entry name" value="RNaseH_sf"/>
</dbReference>
<dbReference type="GO" id="GO:0015074">
    <property type="term" value="P:DNA integration"/>
    <property type="evidence" value="ECO:0007669"/>
    <property type="project" value="InterPro"/>
</dbReference>
<sequence>MVRACHSCQASKIGRHTKTALNSFDPPDRRFGDIHADLVGPFPPSEGCTYLFTIIDRFTRWPEAVPIQNAEATTCARALLRNWIARFGVPDSITPDQGPQFTSSLWRELHNVLGCSP</sequence>
<dbReference type="PANTHER" id="PTHR37984">
    <property type="entry name" value="PROTEIN CBG26694"/>
    <property type="match status" value="1"/>
</dbReference>
<evidence type="ECO:0000313" key="3">
    <source>
        <dbReference type="Proteomes" id="UP000762676"/>
    </source>
</evidence>
<dbReference type="InterPro" id="IPR050951">
    <property type="entry name" value="Retrovirus_Pol_polyprotein"/>
</dbReference>